<dbReference type="Proteomes" id="UP000664132">
    <property type="component" value="Unassembled WGS sequence"/>
</dbReference>
<reference evidence="3" key="1">
    <citation type="submission" date="2021-02" db="EMBL/GenBank/DDBJ databases">
        <title>Genome sequence Cadophora malorum strain M34.</title>
        <authorList>
            <person name="Stefanovic E."/>
            <person name="Vu D."/>
            <person name="Scully C."/>
            <person name="Dijksterhuis J."/>
            <person name="Roader J."/>
            <person name="Houbraken J."/>
        </authorList>
    </citation>
    <scope>NUCLEOTIDE SEQUENCE</scope>
    <source>
        <strain evidence="3">M34</strain>
    </source>
</reference>
<dbReference type="EMBL" id="JAFJYH010000550">
    <property type="protein sequence ID" value="KAG4410949.1"/>
    <property type="molecule type" value="Genomic_DNA"/>
</dbReference>
<dbReference type="InterPro" id="IPR001138">
    <property type="entry name" value="Zn2Cys6_DnaBD"/>
</dbReference>
<sequence>MAASQPAARSHPPVPYNDPPIPRTTTESISVSPDSDARGDQSMAAASPGHARGHKSRFRTMTFPRKRAVTACDTCRWKKVKCGNERPVLDHASFDPASLLILDKLHQTLQKLTEIEQQVKGQKGNGPNSTTSAINDSRLSSVATVLGAASTSPDHGHDTGRDSIQTFVHDTRDCNDARLSSSSSDCLEVPTAFASTEAILTWPIFQGRWPSNLLSSELLIGINLSEHANAIPGKRVNLGINEESVPFLVESFLQLVHSKNPVFHAHQVREAARHVTECGFGWDASSCIVLLACALGAVARPYIASSEIDSLTGSGRASLVDTSDLLQTGNAFYQVARKRFGLLDQSIMAGQCHMLSGIYLMYTLKPLEAWTAFHQAGSIYSLHLKRQAALQERNSGMDIDVTDAQSERRLEQRLYWTVLKSECEIRVQLDLPQSNLSKLDYPFLFPSPPANGSPVESPASIPSTSSQRLQQAEEQSWFYYLSEIALRRIENRVLNAFYKEDHQYWLHMDLSVMMNAAEDIEIQMETWYASLPTSIQFDNTVHQASDELRFVTQGRSLLIRGLLYRPFLYYAIHSGQTRTPWDMNGRLQVFVQKALTITVACDTGAAMTHRHHGTWYSLRESITNALMLLAAHVAGLITINLQPSLLPQVEGMDDNHRYARTLRICIEKLRYWEAEAPPDIALSRRIIEELMATNDIELD</sequence>
<dbReference type="InterPro" id="IPR036864">
    <property type="entry name" value="Zn2-C6_fun-type_DNA-bd_sf"/>
</dbReference>
<dbReference type="InterPro" id="IPR053181">
    <property type="entry name" value="EcdB-like_regulator"/>
</dbReference>
<comment type="caution">
    <text evidence="3">The sequence shown here is derived from an EMBL/GenBank/DDBJ whole genome shotgun (WGS) entry which is preliminary data.</text>
</comment>
<dbReference type="AlphaFoldDB" id="A0A8H7SZU4"/>
<dbReference type="PANTHER" id="PTHR47785:SF5">
    <property type="entry name" value="ZN(II)2CYS6 TRANSCRIPTION FACTOR (EUROFUNG)"/>
    <property type="match status" value="1"/>
</dbReference>
<dbReference type="GO" id="GO:0000981">
    <property type="term" value="F:DNA-binding transcription factor activity, RNA polymerase II-specific"/>
    <property type="evidence" value="ECO:0007669"/>
    <property type="project" value="InterPro"/>
</dbReference>
<evidence type="ECO:0008006" key="5">
    <source>
        <dbReference type="Google" id="ProtNLM"/>
    </source>
</evidence>
<feature type="compositionally biased region" description="Pro residues" evidence="2">
    <location>
        <begin position="12"/>
        <end position="22"/>
    </location>
</feature>
<proteinExistence type="predicted"/>
<accession>A0A8H7SZU4</accession>
<organism evidence="3 4">
    <name type="scientific">Cadophora malorum</name>
    <dbReference type="NCBI Taxonomy" id="108018"/>
    <lineage>
        <taxon>Eukaryota</taxon>
        <taxon>Fungi</taxon>
        <taxon>Dikarya</taxon>
        <taxon>Ascomycota</taxon>
        <taxon>Pezizomycotina</taxon>
        <taxon>Leotiomycetes</taxon>
        <taxon>Helotiales</taxon>
        <taxon>Ploettnerulaceae</taxon>
        <taxon>Cadophora</taxon>
    </lineage>
</organism>
<protein>
    <recommendedName>
        <fullName evidence="5">Transcription factor domain-containing protein</fullName>
    </recommendedName>
</protein>
<dbReference type="OrthoDB" id="4356994at2759"/>
<evidence type="ECO:0000256" key="1">
    <source>
        <dbReference type="ARBA" id="ARBA00023242"/>
    </source>
</evidence>
<feature type="region of interest" description="Disordered" evidence="2">
    <location>
        <begin position="1"/>
        <end position="61"/>
    </location>
</feature>
<evidence type="ECO:0000313" key="3">
    <source>
        <dbReference type="EMBL" id="KAG4410949.1"/>
    </source>
</evidence>
<dbReference type="GO" id="GO:0008270">
    <property type="term" value="F:zinc ion binding"/>
    <property type="evidence" value="ECO:0007669"/>
    <property type="project" value="InterPro"/>
</dbReference>
<feature type="compositionally biased region" description="Polar residues" evidence="2">
    <location>
        <begin position="23"/>
        <end position="33"/>
    </location>
</feature>
<dbReference type="CDD" id="cd00067">
    <property type="entry name" value="GAL4"/>
    <property type="match status" value="1"/>
</dbReference>
<keyword evidence="1" id="KW-0539">Nucleus</keyword>
<feature type="compositionally biased region" description="Basic residues" evidence="2">
    <location>
        <begin position="51"/>
        <end position="61"/>
    </location>
</feature>
<name>A0A8H7SZU4_9HELO</name>
<gene>
    <name evidence="3" type="ORF">IFR04_015910</name>
</gene>
<keyword evidence="4" id="KW-1185">Reference proteome</keyword>
<dbReference type="PANTHER" id="PTHR47785">
    <property type="entry name" value="ZN(II)2CYS6 TRANSCRIPTION FACTOR (EUROFUNG)-RELATED-RELATED"/>
    <property type="match status" value="1"/>
</dbReference>
<dbReference type="CDD" id="cd12148">
    <property type="entry name" value="fungal_TF_MHR"/>
    <property type="match status" value="1"/>
</dbReference>
<dbReference type="SUPFAM" id="SSF57701">
    <property type="entry name" value="Zn2/Cys6 DNA-binding domain"/>
    <property type="match status" value="1"/>
</dbReference>
<evidence type="ECO:0000313" key="4">
    <source>
        <dbReference type="Proteomes" id="UP000664132"/>
    </source>
</evidence>
<evidence type="ECO:0000256" key="2">
    <source>
        <dbReference type="SAM" id="MobiDB-lite"/>
    </source>
</evidence>